<dbReference type="EMBL" id="CP021061">
    <property type="protein sequence ID" value="ARP59988.1"/>
    <property type="molecule type" value="Genomic_DNA"/>
</dbReference>
<accession>A0A0Q0V0M6</accession>
<dbReference type="InterPro" id="IPR011426">
    <property type="entry name" value="CamS"/>
</dbReference>
<dbReference type="Pfam" id="PF07537">
    <property type="entry name" value="CamS"/>
    <property type="match status" value="1"/>
</dbReference>
<evidence type="ECO:0000313" key="2">
    <source>
        <dbReference type="Proteomes" id="UP000194143"/>
    </source>
</evidence>
<reference evidence="1 2" key="1">
    <citation type="submission" date="2017-04" db="EMBL/GenBank/DDBJ databases">
        <title>Complete Genome Sequence of Bacillus thuringiensis type Strain ATCC 10792.</title>
        <authorList>
            <person name="Oh D.-H."/>
            <person name="Park B.-J."/>
            <person name="Shuai W."/>
            <person name="Chelliah R."/>
        </authorList>
    </citation>
    <scope>NUCLEOTIDE SEQUENCE [LARGE SCALE GENOMIC DNA]</scope>
    <source>
        <strain evidence="1 2">ATCC 10792</strain>
    </source>
</reference>
<dbReference type="Gene3D" id="3.10.570.10">
    <property type="entry name" value="sex pheromone staph- cam373 precursor domain"/>
    <property type="match status" value="1"/>
</dbReference>
<dbReference type="AlphaFoldDB" id="A0A0Q0V0M6"/>
<protein>
    <submittedName>
        <fullName evidence="1">Sex pheromone</fullName>
    </submittedName>
</protein>
<dbReference type="CDD" id="cd13440">
    <property type="entry name" value="CamS_repeat_2"/>
    <property type="match status" value="1"/>
</dbReference>
<organism evidence="1 2">
    <name type="scientific">Bacillus thuringiensis</name>
    <dbReference type="NCBI Taxonomy" id="1428"/>
    <lineage>
        <taxon>Bacteria</taxon>
        <taxon>Bacillati</taxon>
        <taxon>Bacillota</taxon>
        <taxon>Bacilli</taxon>
        <taxon>Bacillales</taxon>
        <taxon>Bacillaceae</taxon>
        <taxon>Bacillus</taxon>
        <taxon>Bacillus cereus group</taxon>
    </lineage>
</organism>
<dbReference type="CDD" id="cd13441">
    <property type="entry name" value="CamS_repeat_1"/>
    <property type="match status" value="1"/>
</dbReference>
<sequence>MKKMALSFAVVSLLLGACSNNSNTISKKDEVIQKDTKEKSMIPRTAVSKDYYRTVIPLKEQKVINTANIKTNSKLDLAEYENGLINIATQQFDTESHVLQLNQYIPEKLVDELVAKVEAPVLTNIIEQDYFGKQNSNELSLSGVMIGLAMSSSVSNEEAMSKGSEVAKQLIEAINKNDKYNKSPITFAIFKQESTSSLKNGTYIASATVQKNDTNLGNWSTIDEKSYSYPSDEFTQAHGEDNTKITNFAKEIKGFSTGDFIPVNAKVSYKKDQMDTLNMNIVIKYNGKTELMALTQLAAQGMLDKLPKDAKVQLQIKSESKIEAVIIKEKNSDKPFVSFL</sequence>
<dbReference type="PROSITE" id="PS51257">
    <property type="entry name" value="PROKAR_LIPOPROTEIN"/>
    <property type="match status" value="1"/>
</dbReference>
<name>A0A0Q0V0M6_BACTU</name>
<gene>
    <name evidence="1" type="ORF">CAB88_24070</name>
</gene>
<dbReference type="PIRSF" id="PIRSF012509">
    <property type="entry name" value="CamS"/>
    <property type="match status" value="1"/>
</dbReference>
<dbReference type="Proteomes" id="UP000194143">
    <property type="component" value="Chromosome"/>
</dbReference>
<dbReference type="GeneID" id="67468974"/>
<keyword evidence="2" id="KW-1185">Reference proteome</keyword>
<evidence type="ECO:0000313" key="1">
    <source>
        <dbReference type="EMBL" id="ARP59988.1"/>
    </source>
</evidence>
<proteinExistence type="predicted"/>
<dbReference type="SMR" id="A0A0Q0V0M6"/>
<dbReference type="RefSeq" id="WP_000738029.1">
    <property type="nucleotide sequence ID" value="NZ_CP015350.1"/>
</dbReference>